<sequence length="151" mass="17333">MPPIWVFCGDDRIPDARFSRKPNFSKYERVNGSIGIVLKSRIGTEPQKKLFLIHIFSESLPEQVCSVLLRCGDRRNSAVHSSPSRCLLKFKMIVESSPGKDASGKDGAPFIGRSRKGLAASRRFAFFTFYLHRYLNRYLRIDNKVNFEIFL</sequence>
<dbReference type="AlphaFoldDB" id="A0A6H5FTR3"/>
<keyword evidence="2" id="KW-1185">Reference proteome</keyword>
<organism evidence="1 2">
    <name type="scientific">Nesidiocoris tenuis</name>
    <dbReference type="NCBI Taxonomy" id="355587"/>
    <lineage>
        <taxon>Eukaryota</taxon>
        <taxon>Metazoa</taxon>
        <taxon>Ecdysozoa</taxon>
        <taxon>Arthropoda</taxon>
        <taxon>Hexapoda</taxon>
        <taxon>Insecta</taxon>
        <taxon>Pterygota</taxon>
        <taxon>Neoptera</taxon>
        <taxon>Paraneoptera</taxon>
        <taxon>Hemiptera</taxon>
        <taxon>Heteroptera</taxon>
        <taxon>Panheteroptera</taxon>
        <taxon>Cimicomorpha</taxon>
        <taxon>Miridae</taxon>
        <taxon>Dicyphina</taxon>
        <taxon>Nesidiocoris</taxon>
    </lineage>
</organism>
<protein>
    <submittedName>
        <fullName evidence="1">Uncharacterized protein</fullName>
    </submittedName>
</protein>
<evidence type="ECO:0000313" key="2">
    <source>
        <dbReference type="Proteomes" id="UP000479000"/>
    </source>
</evidence>
<evidence type="ECO:0000313" key="1">
    <source>
        <dbReference type="EMBL" id="CAA9993395.1"/>
    </source>
</evidence>
<name>A0A6H5FTR3_9HEMI</name>
<reference evidence="1 2" key="1">
    <citation type="submission" date="2020-02" db="EMBL/GenBank/DDBJ databases">
        <authorList>
            <person name="Ferguson B K."/>
        </authorList>
    </citation>
    <scope>NUCLEOTIDE SEQUENCE [LARGE SCALE GENOMIC DNA]</scope>
</reference>
<dbReference type="OrthoDB" id="6583586at2759"/>
<gene>
    <name evidence="1" type="ORF">NTEN_LOCUS371</name>
</gene>
<dbReference type="EMBL" id="CADCXU010000402">
    <property type="protein sequence ID" value="CAA9993395.1"/>
    <property type="molecule type" value="Genomic_DNA"/>
</dbReference>
<accession>A0A6H5FTR3</accession>
<dbReference type="Proteomes" id="UP000479000">
    <property type="component" value="Unassembled WGS sequence"/>
</dbReference>
<proteinExistence type="predicted"/>